<dbReference type="EC" id="7.-.-.-" evidence="8"/>
<evidence type="ECO:0000256" key="3">
    <source>
        <dbReference type="ARBA" id="ARBA00022475"/>
    </source>
</evidence>
<evidence type="ECO:0000256" key="4">
    <source>
        <dbReference type="ARBA" id="ARBA00022741"/>
    </source>
</evidence>
<protein>
    <recommendedName>
        <fullName evidence="8">Energy-coupling factor transporter ATP-binding protein EcfA2</fullName>
        <ecNumber evidence="8">7.-.-.-</ecNumber>
    </recommendedName>
</protein>
<evidence type="ECO:0000259" key="9">
    <source>
        <dbReference type="PROSITE" id="PS50893"/>
    </source>
</evidence>
<dbReference type="InterPro" id="IPR003593">
    <property type="entry name" value="AAA+_ATPase"/>
</dbReference>
<evidence type="ECO:0000256" key="2">
    <source>
        <dbReference type="ARBA" id="ARBA00022448"/>
    </source>
</evidence>
<keyword evidence="5 8" id="KW-0067">ATP-binding</keyword>
<dbReference type="GO" id="GO:0043190">
    <property type="term" value="C:ATP-binding cassette (ABC) transporter complex"/>
    <property type="evidence" value="ECO:0007669"/>
    <property type="project" value="TreeGrafter"/>
</dbReference>
<evidence type="ECO:0000256" key="7">
    <source>
        <dbReference type="ARBA" id="ARBA00023136"/>
    </source>
</evidence>
<dbReference type="RefSeq" id="WP_004610099.1">
    <property type="nucleotide sequence ID" value="NZ_CABKNM010000003.1"/>
</dbReference>
<keyword evidence="6" id="KW-1278">Translocase</keyword>
<dbReference type="GO" id="GO:0042626">
    <property type="term" value="F:ATPase-coupled transmembrane transporter activity"/>
    <property type="evidence" value="ECO:0007669"/>
    <property type="project" value="TreeGrafter"/>
</dbReference>
<evidence type="ECO:0000313" key="10">
    <source>
        <dbReference type="EMBL" id="RGO09227.1"/>
    </source>
</evidence>
<proteinExistence type="inferred from homology"/>
<dbReference type="Gene3D" id="3.40.50.300">
    <property type="entry name" value="P-loop containing nucleotide triphosphate hydrolases"/>
    <property type="match status" value="1"/>
</dbReference>
<dbReference type="Pfam" id="PF00005">
    <property type="entry name" value="ABC_tran"/>
    <property type="match status" value="1"/>
</dbReference>
<reference evidence="10 11" key="1">
    <citation type="submission" date="2018-08" db="EMBL/GenBank/DDBJ databases">
        <title>A genome reference for cultivated species of the human gut microbiota.</title>
        <authorList>
            <person name="Zou Y."/>
            <person name="Xue W."/>
            <person name="Luo G."/>
        </authorList>
    </citation>
    <scope>NUCLEOTIDE SEQUENCE [LARGE SCALE GENOMIC DNA]</scope>
    <source>
        <strain evidence="10 11">OM02-6</strain>
    </source>
</reference>
<dbReference type="CDD" id="cd03225">
    <property type="entry name" value="ABC_cobalt_CbiO_domain1"/>
    <property type="match status" value="1"/>
</dbReference>
<dbReference type="PROSITE" id="PS50893">
    <property type="entry name" value="ABC_TRANSPORTER_2"/>
    <property type="match status" value="1"/>
</dbReference>
<evidence type="ECO:0000256" key="8">
    <source>
        <dbReference type="RuleBase" id="RU365104"/>
    </source>
</evidence>
<dbReference type="AlphaFoldDB" id="A0A3E5FPE6"/>
<sequence>MSITFKEVEHIYSESTPFAYHALKGVNLDIKNGSFTAVIGQTGSGKSTLIQHINALLLPSSGNIEIDDYVITSANKPSGLKMLRKKAGLVFQFPEYQLFEETIEKDIIFGPINFGISEDEAKQISKKVINIVGLDETYLDKSPFDLSGGQKRRVAIAGILAMDPDILILDEPTAGLDPQGANEMMNLFKKINKSGKTIILVTHDMNHVLQYCDEVVVMNHGKVERHDSVANIFKDSEYLNELGIDLPIITDFILKLNKGGFNINSSIKDIDELINVIGGELNG</sequence>
<dbReference type="FunFam" id="3.40.50.300:FF:000224">
    <property type="entry name" value="Energy-coupling factor transporter ATP-binding protein EcfA"/>
    <property type="match status" value="1"/>
</dbReference>
<name>A0A3E5FPE6_9FIRM</name>
<keyword evidence="7 8" id="KW-0472">Membrane</keyword>
<keyword evidence="2 8" id="KW-0813">Transport</keyword>
<evidence type="ECO:0000313" key="11">
    <source>
        <dbReference type="Proteomes" id="UP000261087"/>
    </source>
</evidence>
<dbReference type="InterPro" id="IPR050095">
    <property type="entry name" value="ECF_ABC_transporter_ATP-bd"/>
</dbReference>
<dbReference type="Proteomes" id="UP000261087">
    <property type="component" value="Unassembled WGS sequence"/>
</dbReference>
<dbReference type="NCBIfam" id="TIGR04521">
    <property type="entry name" value="ECF_ATPase_2"/>
    <property type="match status" value="1"/>
</dbReference>
<comment type="subunit">
    <text evidence="8">Forms a stable energy-coupling factor (ECF) transporter complex composed of 2 membrane-embedded substrate-binding proteins (S component), 2 ATP-binding proteins (A component) and 2 transmembrane proteins (T component).</text>
</comment>
<dbReference type="PANTHER" id="PTHR43553:SF27">
    <property type="entry name" value="ENERGY-COUPLING FACTOR TRANSPORTER ATP-BINDING PROTEIN ECFA2"/>
    <property type="match status" value="1"/>
</dbReference>
<keyword evidence="3 8" id="KW-1003">Cell membrane</keyword>
<evidence type="ECO:0000256" key="1">
    <source>
        <dbReference type="ARBA" id="ARBA00004202"/>
    </source>
</evidence>
<comment type="similarity">
    <text evidence="8">Belongs to the ABC transporter superfamily. Energy-coupling factor EcfA family.</text>
</comment>
<feature type="domain" description="ABC transporter" evidence="9">
    <location>
        <begin position="3"/>
        <end position="245"/>
    </location>
</feature>
<dbReference type="GO" id="GO:0016887">
    <property type="term" value="F:ATP hydrolysis activity"/>
    <property type="evidence" value="ECO:0007669"/>
    <property type="project" value="InterPro"/>
</dbReference>
<dbReference type="InterPro" id="IPR017871">
    <property type="entry name" value="ABC_transporter-like_CS"/>
</dbReference>
<dbReference type="SMART" id="SM00382">
    <property type="entry name" value="AAA"/>
    <property type="match status" value="1"/>
</dbReference>
<evidence type="ECO:0000256" key="6">
    <source>
        <dbReference type="ARBA" id="ARBA00022967"/>
    </source>
</evidence>
<accession>A0A3E5FPE6</accession>
<dbReference type="EMBL" id="QSVF01000016">
    <property type="protein sequence ID" value="RGO09227.1"/>
    <property type="molecule type" value="Genomic_DNA"/>
</dbReference>
<comment type="caution">
    <text evidence="10">The sequence shown here is derived from an EMBL/GenBank/DDBJ whole genome shotgun (WGS) entry which is preliminary data.</text>
</comment>
<dbReference type="InterPro" id="IPR030946">
    <property type="entry name" value="EcfA2"/>
</dbReference>
<dbReference type="GO" id="GO:0005524">
    <property type="term" value="F:ATP binding"/>
    <property type="evidence" value="ECO:0007669"/>
    <property type="project" value="UniProtKB-UniRule"/>
</dbReference>
<comment type="subcellular location">
    <subcellularLocation>
        <location evidence="1 8">Cell membrane</location>
        <topology evidence="1 8">Peripheral membrane protein</topology>
    </subcellularLocation>
</comment>
<dbReference type="SUPFAM" id="SSF52540">
    <property type="entry name" value="P-loop containing nucleoside triphosphate hydrolases"/>
    <property type="match status" value="1"/>
</dbReference>
<organism evidence="10 11">
    <name type="scientific">Thomasclavelia spiroformis</name>
    <dbReference type="NCBI Taxonomy" id="29348"/>
    <lineage>
        <taxon>Bacteria</taxon>
        <taxon>Bacillati</taxon>
        <taxon>Bacillota</taxon>
        <taxon>Erysipelotrichia</taxon>
        <taxon>Erysipelotrichales</taxon>
        <taxon>Coprobacillaceae</taxon>
        <taxon>Thomasclavelia</taxon>
    </lineage>
</organism>
<dbReference type="PROSITE" id="PS00211">
    <property type="entry name" value="ABC_TRANSPORTER_1"/>
    <property type="match status" value="1"/>
</dbReference>
<dbReference type="InterPro" id="IPR015856">
    <property type="entry name" value="ABC_transpr_CbiO/EcfA_su"/>
</dbReference>
<gene>
    <name evidence="10" type="ORF">DXB31_07385</name>
</gene>
<comment type="function">
    <text evidence="8">ATP-binding (A) component of a common energy-coupling factor (ECF) ABC-transporter complex.</text>
</comment>
<dbReference type="InterPro" id="IPR003439">
    <property type="entry name" value="ABC_transporter-like_ATP-bd"/>
</dbReference>
<keyword evidence="4 8" id="KW-0547">Nucleotide-binding</keyword>
<evidence type="ECO:0000256" key="5">
    <source>
        <dbReference type="ARBA" id="ARBA00022840"/>
    </source>
</evidence>
<dbReference type="GeneID" id="94018485"/>
<dbReference type="InterPro" id="IPR027417">
    <property type="entry name" value="P-loop_NTPase"/>
</dbReference>
<dbReference type="PANTHER" id="PTHR43553">
    <property type="entry name" value="HEAVY METAL TRANSPORTER"/>
    <property type="match status" value="1"/>
</dbReference>